<gene>
    <name evidence="7" type="ORF">GCM10007147_20240</name>
</gene>
<evidence type="ECO:0000256" key="1">
    <source>
        <dbReference type="ARBA" id="ARBA00004651"/>
    </source>
</evidence>
<feature type="transmembrane region" description="Helical" evidence="5">
    <location>
        <begin position="355"/>
        <end position="374"/>
    </location>
</feature>
<feature type="transmembrane region" description="Helical" evidence="5">
    <location>
        <begin position="217"/>
        <end position="238"/>
    </location>
</feature>
<evidence type="ECO:0000313" key="7">
    <source>
        <dbReference type="EMBL" id="GHD24338.1"/>
    </source>
</evidence>
<dbReference type="PANTHER" id="PTHR23514">
    <property type="entry name" value="BYPASS OF STOP CODON PROTEIN 6"/>
    <property type="match status" value="1"/>
</dbReference>
<proteinExistence type="predicted"/>
<dbReference type="CDD" id="cd17393">
    <property type="entry name" value="MFS_MosC_like"/>
    <property type="match status" value="1"/>
</dbReference>
<dbReference type="PROSITE" id="PS50850">
    <property type="entry name" value="MFS"/>
    <property type="match status" value="1"/>
</dbReference>
<dbReference type="InterPro" id="IPR020846">
    <property type="entry name" value="MFS_dom"/>
</dbReference>
<feature type="transmembrane region" description="Helical" evidence="5">
    <location>
        <begin position="88"/>
        <end position="106"/>
    </location>
</feature>
<reference evidence="7 8" key="1">
    <citation type="journal article" date="2014" name="Int. J. Syst. Evol. Microbiol.">
        <title>Complete genome sequence of Corynebacterium casei LMG S-19264T (=DSM 44701T), isolated from a smear-ripened cheese.</title>
        <authorList>
            <consortium name="US DOE Joint Genome Institute (JGI-PGF)"/>
            <person name="Walter F."/>
            <person name="Albersmeier A."/>
            <person name="Kalinowski J."/>
            <person name="Ruckert C."/>
        </authorList>
    </citation>
    <scope>NUCLEOTIDE SEQUENCE [LARGE SCALE GENOMIC DNA]</scope>
    <source>
        <strain evidence="7 8">KCTC 19473</strain>
    </source>
</reference>
<name>A0A919CHF3_9ACTN</name>
<keyword evidence="8" id="KW-1185">Reference proteome</keyword>
<feature type="transmembrane region" description="Helical" evidence="5">
    <location>
        <begin position="144"/>
        <end position="166"/>
    </location>
</feature>
<evidence type="ECO:0000256" key="5">
    <source>
        <dbReference type="SAM" id="Phobius"/>
    </source>
</evidence>
<feature type="transmembrane region" description="Helical" evidence="5">
    <location>
        <begin position="112"/>
        <end position="132"/>
    </location>
</feature>
<comment type="caution">
    <text evidence="7">The sequence shown here is derived from an EMBL/GenBank/DDBJ whole genome shotgun (WGS) entry which is preliminary data.</text>
</comment>
<keyword evidence="4 5" id="KW-0472">Membrane</keyword>
<evidence type="ECO:0000256" key="2">
    <source>
        <dbReference type="ARBA" id="ARBA00022692"/>
    </source>
</evidence>
<dbReference type="AlphaFoldDB" id="A0A919CHF3"/>
<dbReference type="Proteomes" id="UP000654947">
    <property type="component" value="Unassembled WGS sequence"/>
</dbReference>
<feature type="transmembrane region" description="Helical" evidence="5">
    <location>
        <begin position="258"/>
        <end position="278"/>
    </location>
</feature>
<feature type="transmembrane region" description="Helical" evidence="5">
    <location>
        <begin position="380"/>
        <end position="399"/>
    </location>
</feature>
<dbReference type="EMBL" id="BMXL01000008">
    <property type="protein sequence ID" value="GHD24338.1"/>
    <property type="molecule type" value="Genomic_DNA"/>
</dbReference>
<dbReference type="InterPro" id="IPR011701">
    <property type="entry name" value="MFS"/>
</dbReference>
<evidence type="ECO:0000313" key="8">
    <source>
        <dbReference type="Proteomes" id="UP000654947"/>
    </source>
</evidence>
<feature type="transmembrane region" description="Helical" evidence="5">
    <location>
        <begin position="26"/>
        <end position="45"/>
    </location>
</feature>
<dbReference type="SUPFAM" id="SSF103473">
    <property type="entry name" value="MFS general substrate transporter"/>
    <property type="match status" value="1"/>
</dbReference>
<keyword evidence="3 5" id="KW-1133">Transmembrane helix</keyword>
<protein>
    <submittedName>
        <fullName evidence="7">MFS transporter</fullName>
    </submittedName>
</protein>
<sequence length="407" mass="41713">MKPDTPETHARNTDTWATARRARAALSAYFFITGALLPIWASRIPAVTAQSEVGPDALGIALFSMGVAATITARSGGAVLDRIGPRRAIVPVAIAASVALLLPGTATGALHLTIALLVLGSCQSFLNVSVNMQAARLQNFQRRSMLSTFHAFVSIGGCAGALTGVASTRLNLDPFTTFQAAGLALVVVALGTARTLLRTMPQEETTRPQPMARRPRFRPSTSPMVLLLGGLALMGVLAESSVQDWSALFAQESVGTSETMAASVFAAFTVAMACGRLMGDRLTLLLGRTLLVRAGAATAFTGFVLALSVPLASAALAGFSLVGLGLSCLVPQILNAAADIDPQRVGTNMGTVASMGYAGPLVGSPVIGAVAAQTGVGTGLMLPAGLMLVVVLGAGLLNATGRHRVRV</sequence>
<feature type="transmembrane region" description="Helical" evidence="5">
    <location>
        <begin position="178"/>
        <end position="197"/>
    </location>
</feature>
<evidence type="ECO:0000259" key="6">
    <source>
        <dbReference type="PROSITE" id="PS50850"/>
    </source>
</evidence>
<dbReference type="GO" id="GO:0005886">
    <property type="term" value="C:plasma membrane"/>
    <property type="evidence" value="ECO:0007669"/>
    <property type="project" value="UniProtKB-SubCell"/>
</dbReference>
<keyword evidence="2 5" id="KW-0812">Transmembrane</keyword>
<accession>A0A919CHF3</accession>
<feature type="transmembrane region" description="Helical" evidence="5">
    <location>
        <begin position="290"/>
        <end position="309"/>
    </location>
</feature>
<dbReference type="InterPro" id="IPR036259">
    <property type="entry name" value="MFS_trans_sf"/>
</dbReference>
<dbReference type="Gene3D" id="1.20.1250.20">
    <property type="entry name" value="MFS general substrate transporter like domains"/>
    <property type="match status" value="2"/>
</dbReference>
<dbReference type="InterPro" id="IPR051788">
    <property type="entry name" value="MFS_Transporter"/>
</dbReference>
<dbReference type="GO" id="GO:0022857">
    <property type="term" value="F:transmembrane transporter activity"/>
    <property type="evidence" value="ECO:0007669"/>
    <property type="project" value="InterPro"/>
</dbReference>
<feature type="transmembrane region" description="Helical" evidence="5">
    <location>
        <begin position="315"/>
        <end position="334"/>
    </location>
</feature>
<feature type="transmembrane region" description="Helical" evidence="5">
    <location>
        <begin position="57"/>
        <end position="76"/>
    </location>
</feature>
<organism evidence="7 8">
    <name type="scientific">Nocardiopsis kunsanensis</name>
    <dbReference type="NCBI Taxonomy" id="141693"/>
    <lineage>
        <taxon>Bacteria</taxon>
        <taxon>Bacillati</taxon>
        <taxon>Actinomycetota</taxon>
        <taxon>Actinomycetes</taxon>
        <taxon>Streptosporangiales</taxon>
        <taxon>Nocardiopsidaceae</taxon>
        <taxon>Nocardiopsis</taxon>
    </lineage>
</organism>
<comment type="subcellular location">
    <subcellularLocation>
        <location evidence="1">Cell membrane</location>
        <topology evidence="1">Multi-pass membrane protein</topology>
    </subcellularLocation>
</comment>
<dbReference type="Pfam" id="PF07690">
    <property type="entry name" value="MFS_1"/>
    <property type="match status" value="1"/>
</dbReference>
<evidence type="ECO:0000256" key="4">
    <source>
        <dbReference type="ARBA" id="ARBA00023136"/>
    </source>
</evidence>
<feature type="domain" description="Major facilitator superfamily (MFS) profile" evidence="6">
    <location>
        <begin position="22"/>
        <end position="402"/>
    </location>
</feature>
<evidence type="ECO:0000256" key="3">
    <source>
        <dbReference type="ARBA" id="ARBA00022989"/>
    </source>
</evidence>
<dbReference type="PANTHER" id="PTHR23514:SF13">
    <property type="entry name" value="INNER MEMBRANE PROTEIN YBJJ"/>
    <property type="match status" value="1"/>
</dbReference>